<dbReference type="InterPro" id="IPR011050">
    <property type="entry name" value="Pectin_lyase_fold/virulence"/>
</dbReference>
<dbReference type="EC" id="3.2.1.-" evidence="7"/>
<evidence type="ECO:0000256" key="4">
    <source>
        <dbReference type="RuleBase" id="RU361169"/>
    </source>
</evidence>
<evidence type="ECO:0000313" key="8">
    <source>
        <dbReference type="Proteomes" id="UP001595645"/>
    </source>
</evidence>
<dbReference type="PANTHER" id="PTHR31339">
    <property type="entry name" value="PECTIN LYASE-RELATED"/>
    <property type="match status" value="1"/>
</dbReference>
<dbReference type="Pfam" id="PF12708">
    <property type="entry name" value="Pect-lyase_RHGA_epim"/>
    <property type="match status" value="1"/>
</dbReference>
<feature type="chain" id="PRO_5046673390" evidence="5">
    <location>
        <begin position="30"/>
        <end position="453"/>
    </location>
</feature>
<dbReference type="InterPro" id="IPR024535">
    <property type="entry name" value="RHGA/B-epi-like_pectate_lyase"/>
</dbReference>
<dbReference type="RefSeq" id="WP_378239773.1">
    <property type="nucleotide sequence ID" value="NZ_JBHRWK010000022.1"/>
</dbReference>
<evidence type="ECO:0000256" key="1">
    <source>
        <dbReference type="ARBA" id="ARBA00008834"/>
    </source>
</evidence>
<keyword evidence="2 4" id="KW-0378">Hydrolase</keyword>
<sequence>MDGRFSRRWLIKGGLVVAASPLLASTASAAPALKLPWPEADDIVARTKRPVFPDRTFSVLDFGAKGDGKTDNTAAIKKAIETANARGGGHVVVPKGTFVTGAVYLKSDVDLHLTAGAVLKFGSDASKFPNVLTRYEGIECVNRSPMIYAYQESNIAVTGPGTLDAADTASWNKGKDREYLESLVAKGIPPEKRIIPGSGHAMRSTFVEPYSCDTVLIQGVALKNPVFWQLHPTLCRNVTIDGVRTDASTAHSNTDACDPESCDHVVIVNSHLGAHDDNIALKAGRDADGRRIGVPCRNIVVANCVMDGNWGAITCGSEQTGGISDVYAYNLTVTGETKYALYVKSNTLRGGYTENVNLDSVSGTFARSIVYVLPDYNGQTGTDVPRFGPFTISDSASTKCGRAAFDVRGLPNSHVRGLRVRDCRFDGVATRENVLKNIDDLRFENTTVNGEPV</sequence>
<dbReference type="InterPro" id="IPR006311">
    <property type="entry name" value="TAT_signal"/>
</dbReference>
<dbReference type="Gene3D" id="2.160.20.10">
    <property type="entry name" value="Single-stranded right-handed beta-helix, Pectin lyase-like"/>
    <property type="match status" value="1"/>
</dbReference>
<dbReference type="EMBL" id="JBHRWK010000022">
    <property type="protein sequence ID" value="MFC3451020.1"/>
    <property type="molecule type" value="Genomic_DNA"/>
</dbReference>
<name>A0ABV7NXN2_9PSEU</name>
<dbReference type="GO" id="GO:0016798">
    <property type="term" value="F:hydrolase activity, acting on glycosyl bonds"/>
    <property type="evidence" value="ECO:0007669"/>
    <property type="project" value="UniProtKB-KW"/>
</dbReference>
<keyword evidence="8" id="KW-1185">Reference proteome</keyword>
<dbReference type="Pfam" id="PF00295">
    <property type="entry name" value="Glyco_hydro_28"/>
    <property type="match status" value="1"/>
</dbReference>
<evidence type="ECO:0000256" key="3">
    <source>
        <dbReference type="ARBA" id="ARBA00023295"/>
    </source>
</evidence>
<keyword evidence="3 4" id="KW-0326">Glycosidase</keyword>
<evidence type="ECO:0000256" key="2">
    <source>
        <dbReference type="ARBA" id="ARBA00022801"/>
    </source>
</evidence>
<comment type="caution">
    <text evidence="7">The sequence shown here is derived from an EMBL/GenBank/DDBJ whole genome shotgun (WGS) entry which is preliminary data.</text>
</comment>
<reference evidence="8" key="1">
    <citation type="journal article" date="2019" name="Int. J. Syst. Evol. Microbiol.">
        <title>The Global Catalogue of Microorganisms (GCM) 10K type strain sequencing project: providing services to taxonomists for standard genome sequencing and annotation.</title>
        <authorList>
            <consortium name="The Broad Institute Genomics Platform"/>
            <consortium name="The Broad Institute Genome Sequencing Center for Infectious Disease"/>
            <person name="Wu L."/>
            <person name="Ma J."/>
        </authorList>
    </citation>
    <scope>NUCLEOTIDE SEQUENCE [LARGE SCALE GENOMIC DNA]</scope>
    <source>
        <strain evidence="8">CGMCC 4.7676</strain>
    </source>
</reference>
<dbReference type="InterPro" id="IPR012334">
    <property type="entry name" value="Pectin_lyas_fold"/>
</dbReference>
<evidence type="ECO:0000256" key="5">
    <source>
        <dbReference type="SAM" id="SignalP"/>
    </source>
</evidence>
<comment type="similarity">
    <text evidence="1 4">Belongs to the glycosyl hydrolase 28 family.</text>
</comment>
<feature type="signal peptide" evidence="5">
    <location>
        <begin position="1"/>
        <end position="29"/>
    </location>
</feature>
<dbReference type="PROSITE" id="PS51318">
    <property type="entry name" value="TAT"/>
    <property type="match status" value="1"/>
</dbReference>
<gene>
    <name evidence="7" type="ORF">ACFOSH_16445</name>
</gene>
<dbReference type="InterPro" id="IPR000743">
    <property type="entry name" value="Glyco_hydro_28"/>
</dbReference>
<dbReference type="Proteomes" id="UP001595645">
    <property type="component" value="Unassembled WGS sequence"/>
</dbReference>
<dbReference type="InterPro" id="IPR051801">
    <property type="entry name" value="GH28_Enzymes"/>
</dbReference>
<dbReference type="PANTHER" id="PTHR31339:SF9">
    <property type="entry name" value="PLASMIN AND FIBRONECTIN-BINDING PROTEIN A"/>
    <property type="match status" value="1"/>
</dbReference>
<keyword evidence="5" id="KW-0732">Signal</keyword>
<evidence type="ECO:0000259" key="6">
    <source>
        <dbReference type="Pfam" id="PF12708"/>
    </source>
</evidence>
<protein>
    <submittedName>
        <fullName evidence="7">Glycoside hydrolase family 28 protein</fullName>
        <ecNumber evidence="7">3.2.1.-</ecNumber>
    </submittedName>
</protein>
<accession>A0ABV7NXN2</accession>
<dbReference type="SUPFAM" id="SSF51126">
    <property type="entry name" value="Pectin lyase-like"/>
    <property type="match status" value="1"/>
</dbReference>
<feature type="domain" description="Rhamnogalacturonase A/B/Epimerase-like pectate lyase" evidence="6">
    <location>
        <begin position="57"/>
        <end position="100"/>
    </location>
</feature>
<evidence type="ECO:0000313" key="7">
    <source>
        <dbReference type="EMBL" id="MFC3451020.1"/>
    </source>
</evidence>
<proteinExistence type="inferred from homology"/>
<organism evidence="7 8">
    <name type="scientific">Amycolatopsis speibonae</name>
    <dbReference type="NCBI Taxonomy" id="1450224"/>
    <lineage>
        <taxon>Bacteria</taxon>
        <taxon>Bacillati</taxon>
        <taxon>Actinomycetota</taxon>
        <taxon>Actinomycetes</taxon>
        <taxon>Pseudonocardiales</taxon>
        <taxon>Pseudonocardiaceae</taxon>
        <taxon>Amycolatopsis</taxon>
    </lineage>
</organism>